<accession>A0ACC3B6L7</accession>
<keyword evidence="2" id="KW-1185">Reference proteome</keyword>
<reference evidence="1 2" key="1">
    <citation type="journal article" date="2023" name="ACS Omega">
        <title>Identification of the Neoaspergillic Acid Biosynthesis Gene Cluster by Establishing an In Vitro CRISPR-Ribonucleoprotein Genetic System in Aspergillus melleus.</title>
        <authorList>
            <person name="Yuan B."/>
            <person name="Grau M.F."/>
            <person name="Murata R.M."/>
            <person name="Torok T."/>
            <person name="Venkateswaran K."/>
            <person name="Stajich J.E."/>
            <person name="Wang C.C.C."/>
        </authorList>
    </citation>
    <scope>NUCLEOTIDE SEQUENCE [LARGE SCALE GENOMIC DNA]</scope>
    <source>
        <strain evidence="1 2">IMV 1140</strain>
    </source>
</reference>
<comment type="caution">
    <text evidence="1">The sequence shown here is derived from an EMBL/GenBank/DDBJ whole genome shotgun (WGS) entry which is preliminary data.</text>
</comment>
<dbReference type="EMBL" id="JAOPJF010000019">
    <property type="protein sequence ID" value="KAK1146146.1"/>
    <property type="molecule type" value="Genomic_DNA"/>
</dbReference>
<name>A0ACC3B6L7_9EURO</name>
<gene>
    <name evidence="1" type="ORF">N8T08_003235</name>
</gene>
<proteinExistence type="predicted"/>
<evidence type="ECO:0000313" key="2">
    <source>
        <dbReference type="Proteomes" id="UP001177260"/>
    </source>
</evidence>
<protein>
    <submittedName>
        <fullName evidence="1">Uncharacterized protein</fullName>
    </submittedName>
</protein>
<dbReference type="Proteomes" id="UP001177260">
    <property type="component" value="Unassembled WGS sequence"/>
</dbReference>
<sequence>MSSTQFLPKSLKSTAAVASGFAILGIGIYSVRSSFPTAQAESTEPPVIFSGFSPTTLRLQSVKTVNHDTKRLVFEFPDKNARSGLSLTCKKHMFFDHSEQTRRD</sequence>
<evidence type="ECO:0000313" key="1">
    <source>
        <dbReference type="EMBL" id="KAK1146146.1"/>
    </source>
</evidence>
<organism evidence="1 2">
    <name type="scientific">Aspergillus melleus</name>
    <dbReference type="NCBI Taxonomy" id="138277"/>
    <lineage>
        <taxon>Eukaryota</taxon>
        <taxon>Fungi</taxon>
        <taxon>Dikarya</taxon>
        <taxon>Ascomycota</taxon>
        <taxon>Pezizomycotina</taxon>
        <taxon>Eurotiomycetes</taxon>
        <taxon>Eurotiomycetidae</taxon>
        <taxon>Eurotiales</taxon>
        <taxon>Aspergillaceae</taxon>
        <taxon>Aspergillus</taxon>
        <taxon>Aspergillus subgen. Circumdati</taxon>
    </lineage>
</organism>